<evidence type="ECO:0000256" key="1">
    <source>
        <dbReference type="ARBA" id="ARBA00023015"/>
    </source>
</evidence>
<sequence>MGSVGDCVDCGTEALNGILNAELIQMQGLWWDYEQPAYGESLRPPPGRAGCTLPQAVPKPVVAGGCVDELRFRFRTALPDSWRVTVLSKFMSRDMGLRERKKLRTYREISDAAIALFLEKGFDGVSVEQVAAAAEVSKPTLFRYFPTKEDLALHRFADHEDEHSRVVTGRPRGVSPLDALHGHFLDALQGRDPVTGLSDDPQVLAFHSLLYGTPRLVARLYAYMMRSEEALSEALGGERQVEARLAASQIVAVQRILAQENWRRMEAGEKADDVYPIAIAVADRAFAQLRDGLVAYA</sequence>
<reference evidence="6" key="2">
    <citation type="submission" date="2020-09" db="EMBL/GenBank/DDBJ databases">
        <authorList>
            <person name="Sun Q."/>
            <person name="Zhou Y."/>
        </authorList>
    </citation>
    <scope>NUCLEOTIDE SEQUENCE</scope>
    <source>
        <strain evidence="6">CGMCC 4.7272</strain>
    </source>
</reference>
<keyword evidence="7" id="KW-1185">Reference proteome</keyword>
<gene>
    <name evidence="6" type="ORF">GCM10012282_80150</name>
</gene>
<comment type="caution">
    <text evidence="6">The sequence shown here is derived from an EMBL/GenBank/DDBJ whole genome shotgun (WGS) entry which is preliminary data.</text>
</comment>
<accession>A0A917PCX8</accession>
<dbReference type="Pfam" id="PF00440">
    <property type="entry name" value="TetR_N"/>
    <property type="match status" value="1"/>
</dbReference>
<dbReference type="AlphaFoldDB" id="A0A917PCX8"/>
<proteinExistence type="predicted"/>
<keyword evidence="3" id="KW-0804">Transcription</keyword>
<dbReference type="InterPro" id="IPR023772">
    <property type="entry name" value="DNA-bd_HTH_TetR-type_CS"/>
</dbReference>
<dbReference type="FunFam" id="1.10.10.60:FF:000141">
    <property type="entry name" value="TetR family transcriptional regulator"/>
    <property type="match status" value="1"/>
</dbReference>
<protein>
    <recommendedName>
        <fullName evidence="5">HTH tetR-type domain-containing protein</fullName>
    </recommendedName>
</protein>
<evidence type="ECO:0000313" key="6">
    <source>
        <dbReference type="EMBL" id="GGJ71270.1"/>
    </source>
</evidence>
<evidence type="ECO:0000259" key="5">
    <source>
        <dbReference type="PROSITE" id="PS50977"/>
    </source>
</evidence>
<keyword evidence="2 4" id="KW-0238">DNA-binding</keyword>
<dbReference type="PANTHER" id="PTHR30055">
    <property type="entry name" value="HTH-TYPE TRANSCRIPTIONAL REGULATOR RUTR"/>
    <property type="match status" value="1"/>
</dbReference>
<organism evidence="6 7">
    <name type="scientific">Streptomyces lacrimifluminis</name>
    <dbReference type="NCBI Taxonomy" id="1500077"/>
    <lineage>
        <taxon>Bacteria</taxon>
        <taxon>Bacillati</taxon>
        <taxon>Actinomycetota</taxon>
        <taxon>Actinomycetes</taxon>
        <taxon>Kitasatosporales</taxon>
        <taxon>Streptomycetaceae</taxon>
        <taxon>Streptomyces</taxon>
    </lineage>
</organism>
<dbReference type="Proteomes" id="UP000625682">
    <property type="component" value="Unassembled WGS sequence"/>
</dbReference>
<dbReference type="PROSITE" id="PS01081">
    <property type="entry name" value="HTH_TETR_1"/>
    <property type="match status" value="1"/>
</dbReference>
<dbReference type="GO" id="GO:0003700">
    <property type="term" value="F:DNA-binding transcription factor activity"/>
    <property type="evidence" value="ECO:0007669"/>
    <property type="project" value="TreeGrafter"/>
</dbReference>
<dbReference type="SUPFAM" id="SSF46689">
    <property type="entry name" value="Homeodomain-like"/>
    <property type="match status" value="1"/>
</dbReference>
<evidence type="ECO:0000313" key="7">
    <source>
        <dbReference type="Proteomes" id="UP000625682"/>
    </source>
</evidence>
<evidence type="ECO:0000256" key="4">
    <source>
        <dbReference type="PROSITE-ProRule" id="PRU00335"/>
    </source>
</evidence>
<dbReference type="PRINTS" id="PR00455">
    <property type="entry name" value="HTHTETR"/>
</dbReference>
<dbReference type="GO" id="GO:0000976">
    <property type="term" value="F:transcription cis-regulatory region binding"/>
    <property type="evidence" value="ECO:0007669"/>
    <property type="project" value="TreeGrafter"/>
</dbReference>
<dbReference type="InterPro" id="IPR001647">
    <property type="entry name" value="HTH_TetR"/>
</dbReference>
<dbReference type="EMBL" id="BMMU01000067">
    <property type="protein sequence ID" value="GGJ71270.1"/>
    <property type="molecule type" value="Genomic_DNA"/>
</dbReference>
<evidence type="ECO:0000256" key="3">
    <source>
        <dbReference type="ARBA" id="ARBA00023163"/>
    </source>
</evidence>
<dbReference type="Gene3D" id="1.10.357.10">
    <property type="entry name" value="Tetracycline Repressor, domain 2"/>
    <property type="match status" value="1"/>
</dbReference>
<dbReference type="PROSITE" id="PS50977">
    <property type="entry name" value="HTH_TETR_2"/>
    <property type="match status" value="1"/>
</dbReference>
<dbReference type="InterPro" id="IPR009057">
    <property type="entry name" value="Homeodomain-like_sf"/>
</dbReference>
<reference evidence="6" key="1">
    <citation type="journal article" date="2014" name="Int. J. Syst. Evol. Microbiol.">
        <title>Complete genome sequence of Corynebacterium casei LMG S-19264T (=DSM 44701T), isolated from a smear-ripened cheese.</title>
        <authorList>
            <consortium name="US DOE Joint Genome Institute (JGI-PGF)"/>
            <person name="Walter F."/>
            <person name="Albersmeier A."/>
            <person name="Kalinowski J."/>
            <person name="Ruckert C."/>
        </authorList>
    </citation>
    <scope>NUCLEOTIDE SEQUENCE</scope>
    <source>
        <strain evidence="6">CGMCC 4.7272</strain>
    </source>
</reference>
<dbReference type="PANTHER" id="PTHR30055:SF234">
    <property type="entry name" value="HTH-TYPE TRANSCRIPTIONAL REGULATOR BETI"/>
    <property type="match status" value="1"/>
</dbReference>
<dbReference type="InterPro" id="IPR050109">
    <property type="entry name" value="HTH-type_TetR-like_transc_reg"/>
</dbReference>
<feature type="DNA-binding region" description="H-T-H motif" evidence="4">
    <location>
        <begin position="126"/>
        <end position="145"/>
    </location>
</feature>
<keyword evidence="1" id="KW-0805">Transcription regulation</keyword>
<name>A0A917PCX8_9ACTN</name>
<feature type="domain" description="HTH tetR-type" evidence="5">
    <location>
        <begin position="103"/>
        <end position="163"/>
    </location>
</feature>
<dbReference type="GO" id="GO:0045892">
    <property type="term" value="P:negative regulation of DNA-templated transcription"/>
    <property type="evidence" value="ECO:0007669"/>
    <property type="project" value="UniProtKB-ARBA"/>
</dbReference>
<evidence type="ECO:0000256" key="2">
    <source>
        <dbReference type="ARBA" id="ARBA00023125"/>
    </source>
</evidence>